<sequence length="1239" mass="139441">MEFIPIPLTDDNCRITIVVKQLGLRCTASFNRLLERLQRVCTLQVGDSPKRIALANITSFVNTSLLDFSELQAHRRVFGFIGVVQVQVAEDQASTSELASPNETVKDLVDDNAHLQPCSSKEFSPASAMLPQIREQYEAIKHEYSATLVDSRCIVFGIDKRELDDMWHVRETLCFRSLDELEKLENAVREFFRSIIFVLESKRLDLSFEKLEAPPCPTVPDEPKTHEDTATKGYRKKCLGRLRKQVADYALLTGLPMSALDIYHSSIDTLKQANDYLWLAAAYEGWACAAVAVKYDSFGEYLLPSGIQRVSTMSPEQMRLAQLKNQRTLGRWLGLDNHRAVFQMFFLLFSAKISFRVTIRHQRYKSDFDRSSLASPVQAAQLLSEDQQKRSFKLPWSFEKNKSGTSLEFSDILEKFKCAIENYRRFSFVAYIEYECVIRAVSLLCLQRRYIEMEIGFKRKDAFFSRLAGLFRLHVEGGTRTFADYRVVYPLFFRTLPAYGVFENTKEYPVNSVNSGPIQLQKKVLHEVYMSASRAEHYDAAIRHLCYLLQNYYEYMDHDSALRLLEELKRLVANRETIHQLNQHLSIPHSDIIVSPVQMNRFPRFERFTVCPLPAHLSPVVIEPKPKDAVFIYSPFQQKGNTQKAINWVVDCVCEVSVSVSNCLPFELSVHRLSLLAEGCAFEALPVELTLPPSDNSEPVGIKLLGVPKEPGMLTITGYSCEVFGVRNICRLRDLPSFAEKSDGFLSTFFSVEVLPALPVLELHTSLPRAPISDSNLEPAAETTVYSGQIFEHEIEIFNSSAVIAVHNVCLEILQPKVSGGPYMIEMVEDVDSLSNEMRNRSREVAECLKPKEKKSLKFRIFGIDPAAATEDSSMSGLLKSDAKVGSSEEVSNGGHDRIPFTGRLLMSAFVFRYRADVDRPSGLEYERCCRLPLAVTVMPAITVAAWHVLPGEGPSSRYVVVDVTNSTEWDAELKYGGGKMIGVQPKELCRVPLLCECSSELSPNAFRVAESKASFLMQMQEMERLRLILEKHVSSLLDIRWTIAAISREGTVPVGPILSSISVLKQLVVPAISVETKVNGILCLNEEDIVVGIGEVIDLEIKLVCSANEERLFKGILCLDCYRDLMNGSNIIDSNSSMRILNTESLPFILSNTSEDSKGIKKELCDPSLSGDVTTQSTHDRCSRAFGGVSTANFLLFFLCEGIFKVKPVLRFDDQNSDFSDDELFCSAVTINVITKMS</sequence>
<reference evidence="9" key="1">
    <citation type="submission" date="2016-04" db="UniProtKB">
        <authorList>
            <consortium name="WormBaseParasite"/>
        </authorList>
    </citation>
    <scope>IDENTIFICATION</scope>
</reference>
<dbReference type="Pfam" id="PF08626">
    <property type="entry name" value="TRAPPC9-Trs120"/>
    <property type="match status" value="1"/>
</dbReference>
<comment type="similarity">
    <text evidence="2">Belongs to the NIBP family.</text>
</comment>
<comment type="subcellular location">
    <subcellularLocation>
        <location evidence="1">Golgi apparatus</location>
    </subcellularLocation>
</comment>
<name>A0A158QAK5_ENTVE</name>
<dbReference type="InterPro" id="IPR058564">
    <property type="entry name" value="TPR_TRAPPC9_Trs120"/>
</dbReference>
<dbReference type="InterPro" id="IPR013935">
    <property type="entry name" value="Trs120_TRAPPC9"/>
</dbReference>
<gene>
    <name evidence="7" type="ORF">EVEC_LOCUS5286</name>
</gene>
<evidence type="ECO:0000313" key="9">
    <source>
        <dbReference type="WBParaSite" id="EVEC_0000567501-mRNA-1"/>
    </source>
</evidence>
<evidence type="ECO:0000259" key="5">
    <source>
        <dbReference type="Pfam" id="PF26251"/>
    </source>
</evidence>
<dbReference type="PANTHER" id="PTHR21512">
    <property type="entry name" value="TRAFFICKING PROTEIN PARTICLE COMPLEX SUBUNIT 9"/>
    <property type="match status" value="1"/>
</dbReference>
<dbReference type="EMBL" id="UXUI01008113">
    <property type="protein sequence ID" value="VDD90535.1"/>
    <property type="molecule type" value="Genomic_DNA"/>
</dbReference>
<keyword evidence="3" id="KW-0333">Golgi apparatus</keyword>
<dbReference type="Proteomes" id="UP000274131">
    <property type="component" value="Unassembled WGS sequence"/>
</dbReference>
<dbReference type="InterPro" id="IPR058563">
    <property type="entry name" value="Trs120_TRAPPC9_N"/>
</dbReference>
<feature type="domain" description="Trs120/TRAPPC9 first Ig-like" evidence="6">
    <location>
        <begin position="631"/>
        <end position="727"/>
    </location>
</feature>
<dbReference type="InterPro" id="IPR058565">
    <property type="entry name" value="Ig_TRAPPC9_Trs120_1st"/>
</dbReference>
<dbReference type="AlphaFoldDB" id="A0A158QAK5"/>
<dbReference type="OrthoDB" id="27962at2759"/>
<feature type="domain" description="Trs120/TRAPPC9 N-terminal" evidence="4">
    <location>
        <begin position="228"/>
        <end position="295"/>
    </location>
</feature>
<evidence type="ECO:0000256" key="3">
    <source>
        <dbReference type="ARBA" id="ARBA00023034"/>
    </source>
</evidence>
<evidence type="ECO:0000313" key="7">
    <source>
        <dbReference type="EMBL" id="VDD90535.1"/>
    </source>
</evidence>
<evidence type="ECO:0000259" key="6">
    <source>
        <dbReference type="Pfam" id="PF26254"/>
    </source>
</evidence>
<dbReference type="STRING" id="51028.A0A158QAK5"/>
<dbReference type="Pfam" id="PF26254">
    <property type="entry name" value="Ig_TRAPPC9-Trs120_1st"/>
    <property type="match status" value="1"/>
</dbReference>
<evidence type="ECO:0000313" key="8">
    <source>
        <dbReference type="Proteomes" id="UP000274131"/>
    </source>
</evidence>
<accession>A0A158QAK5</accession>
<dbReference type="Pfam" id="PF26251">
    <property type="entry name" value="TPR_TRAPPC9-Trs120"/>
    <property type="match status" value="1"/>
</dbReference>
<protein>
    <submittedName>
        <fullName evidence="9">Trafficking protein particle complex subunit 9</fullName>
    </submittedName>
</protein>
<evidence type="ECO:0000256" key="1">
    <source>
        <dbReference type="ARBA" id="ARBA00004555"/>
    </source>
</evidence>
<dbReference type="PANTHER" id="PTHR21512:SF5">
    <property type="entry name" value="TRAFFICKING PROTEIN PARTICLE COMPLEX SUBUNIT 9"/>
    <property type="match status" value="1"/>
</dbReference>
<keyword evidence="8" id="KW-1185">Reference proteome</keyword>
<evidence type="ECO:0000256" key="2">
    <source>
        <dbReference type="ARBA" id="ARBA00008459"/>
    </source>
</evidence>
<dbReference type="GO" id="GO:0005802">
    <property type="term" value="C:trans-Golgi network"/>
    <property type="evidence" value="ECO:0007669"/>
    <property type="project" value="TreeGrafter"/>
</dbReference>
<proteinExistence type="inferred from homology"/>
<organism evidence="9">
    <name type="scientific">Enterobius vermicularis</name>
    <name type="common">Human pinworm</name>
    <dbReference type="NCBI Taxonomy" id="51028"/>
    <lineage>
        <taxon>Eukaryota</taxon>
        <taxon>Metazoa</taxon>
        <taxon>Ecdysozoa</taxon>
        <taxon>Nematoda</taxon>
        <taxon>Chromadorea</taxon>
        <taxon>Rhabditida</taxon>
        <taxon>Spirurina</taxon>
        <taxon>Oxyuridomorpha</taxon>
        <taxon>Oxyuroidea</taxon>
        <taxon>Oxyuridae</taxon>
        <taxon>Enterobius</taxon>
    </lineage>
</organism>
<evidence type="ECO:0000259" key="4">
    <source>
        <dbReference type="Pfam" id="PF08626"/>
    </source>
</evidence>
<reference evidence="7 8" key="2">
    <citation type="submission" date="2018-10" db="EMBL/GenBank/DDBJ databases">
        <authorList>
            <consortium name="Pathogen Informatics"/>
        </authorList>
    </citation>
    <scope>NUCLEOTIDE SEQUENCE [LARGE SCALE GENOMIC DNA]</scope>
</reference>
<feature type="domain" description="Trs120/TRAPPC9 TPR region" evidence="5">
    <location>
        <begin position="454"/>
        <end position="577"/>
    </location>
</feature>
<dbReference type="WBParaSite" id="EVEC_0000567501-mRNA-1">
    <property type="protein sequence ID" value="EVEC_0000567501-mRNA-1"/>
    <property type="gene ID" value="EVEC_0000567501"/>
</dbReference>